<feature type="non-terminal residue" evidence="1">
    <location>
        <position position="1"/>
    </location>
</feature>
<protein>
    <submittedName>
        <fullName evidence="1">20409_t:CDS:1</fullName>
    </submittedName>
</protein>
<dbReference type="EMBL" id="CAJVQB010052163">
    <property type="protein sequence ID" value="CAG8835778.1"/>
    <property type="molecule type" value="Genomic_DNA"/>
</dbReference>
<comment type="caution">
    <text evidence="1">The sequence shown here is derived from an EMBL/GenBank/DDBJ whole genome shotgun (WGS) entry which is preliminary data.</text>
</comment>
<reference evidence="1 2" key="1">
    <citation type="submission" date="2021-06" db="EMBL/GenBank/DDBJ databases">
        <authorList>
            <person name="Kallberg Y."/>
            <person name="Tangrot J."/>
            <person name="Rosling A."/>
        </authorList>
    </citation>
    <scope>NUCLEOTIDE SEQUENCE [LARGE SCALE GENOMIC DNA]</scope>
    <source>
        <strain evidence="1 2">120-4 pot B 10/14</strain>
    </source>
</reference>
<sequence length="107" mass="12525">PFYKKWTCCGKPELTVFISGSIKSIKHDKLEVWLRSITPLPCEHILKKDASAWGHVHFRTRYDASKFFSEMKDNPSTGPHKCEIIFSNATHFRTKKMVEYIDVRFFG</sequence>
<evidence type="ECO:0000313" key="1">
    <source>
        <dbReference type="EMBL" id="CAG8835778.1"/>
    </source>
</evidence>
<keyword evidence="2" id="KW-1185">Reference proteome</keyword>
<dbReference type="Proteomes" id="UP000789901">
    <property type="component" value="Unassembled WGS sequence"/>
</dbReference>
<proteinExistence type="predicted"/>
<name>A0ABN7WP30_GIGMA</name>
<organism evidence="1 2">
    <name type="scientific">Gigaspora margarita</name>
    <dbReference type="NCBI Taxonomy" id="4874"/>
    <lineage>
        <taxon>Eukaryota</taxon>
        <taxon>Fungi</taxon>
        <taxon>Fungi incertae sedis</taxon>
        <taxon>Mucoromycota</taxon>
        <taxon>Glomeromycotina</taxon>
        <taxon>Glomeromycetes</taxon>
        <taxon>Diversisporales</taxon>
        <taxon>Gigasporaceae</taxon>
        <taxon>Gigaspora</taxon>
    </lineage>
</organism>
<evidence type="ECO:0000313" key="2">
    <source>
        <dbReference type="Proteomes" id="UP000789901"/>
    </source>
</evidence>
<accession>A0ABN7WP30</accession>
<gene>
    <name evidence="1" type="ORF">GMARGA_LOCUS32734</name>
</gene>